<evidence type="ECO:0000256" key="6">
    <source>
        <dbReference type="ARBA" id="ARBA00023237"/>
    </source>
</evidence>
<evidence type="ECO:0000256" key="7">
    <source>
        <dbReference type="PROSITE-ProRule" id="PRU01360"/>
    </source>
</evidence>
<evidence type="ECO:0000256" key="5">
    <source>
        <dbReference type="ARBA" id="ARBA00023136"/>
    </source>
</evidence>
<dbReference type="SUPFAM" id="SSF56935">
    <property type="entry name" value="Porins"/>
    <property type="match status" value="1"/>
</dbReference>
<dbReference type="Gene3D" id="2.40.170.20">
    <property type="entry name" value="TonB-dependent receptor, beta-barrel domain"/>
    <property type="match status" value="1"/>
</dbReference>
<dbReference type="AlphaFoldDB" id="A0A833ULX3"/>
<protein>
    <submittedName>
        <fullName evidence="8">Fe(3+)-pyochelin receptor</fullName>
    </submittedName>
</protein>
<name>A0A833ULX3_ACIBZ</name>
<keyword evidence="2 7" id="KW-0813">Transport</keyword>
<dbReference type="PANTHER" id="PTHR32552:SF74">
    <property type="entry name" value="HYDROXAMATE SIDEROPHORE RECEPTOR FHUE"/>
    <property type="match status" value="1"/>
</dbReference>
<accession>A0A833ULX3</accession>
<reference evidence="9" key="1">
    <citation type="journal article" date="2020" name="MBio">
        <title>Horizontal gene transfer to a defensive symbiont with a reduced genome amongst a multipartite beetle microbiome.</title>
        <authorList>
            <person name="Waterworth S.C."/>
            <person name="Florez L.V."/>
            <person name="Rees E.R."/>
            <person name="Hertweck C."/>
            <person name="Kaltenpoth M."/>
            <person name="Kwan J.C."/>
        </authorList>
    </citation>
    <scope>NUCLEOTIDE SEQUENCE [LARGE SCALE GENOMIC DNA]</scope>
</reference>
<gene>
    <name evidence="8" type="primary">fptA_3</name>
    <name evidence="8" type="ORF">GAK29_05094</name>
</gene>
<keyword evidence="3 7" id="KW-1134">Transmembrane beta strand</keyword>
<dbReference type="InterPro" id="IPR036942">
    <property type="entry name" value="Beta-barrel_TonB_sf"/>
</dbReference>
<dbReference type="PANTHER" id="PTHR32552">
    <property type="entry name" value="FERRICHROME IRON RECEPTOR-RELATED"/>
    <property type="match status" value="1"/>
</dbReference>
<organism evidence="8 9">
    <name type="scientific">Acinetobacter bereziniae</name>
    <name type="common">Acinetobacter genomosp. 10</name>
    <dbReference type="NCBI Taxonomy" id="106648"/>
    <lineage>
        <taxon>Bacteria</taxon>
        <taxon>Pseudomonadati</taxon>
        <taxon>Pseudomonadota</taxon>
        <taxon>Gammaproteobacteria</taxon>
        <taxon>Moraxellales</taxon>
        <taxon>Moraxellaceae</taxon>
        <taxon>Acinetobacter</taxon>
    </lineage>
</organism>
<evidence type="ECO:0000313" key="9">
    <source>
        <dbReference type="Proteomes" id="UP000490535"/>
    </source>
</evidence>
<dbReference type="PROSITE" id="PS52016">
    <property type="entry name" value="TONB_DEPENDENT_REC_3"/>
    <property type="match status" value="1"/>
</dbReference>
<keyword evidence="5 7" id="KW-0472">Membrane</keyword>
<comment type="subcellular location">
    <subcellularLocation>
        <location evidence="1 7">Cell outer membrane</location>
        <topology evidence="1 7">Multi-pass membrane protein</topology>
    </subcellularLocation>
</comment>
<dbReference type="GO" id="GO:0015344">
    <property type="term" value="F:siderophore uptake transmembrane transporter activity"/>
    <property type="evidence" value="ECO:0007669"/>
    <property type="project" value="TreeGrafter"/>
</dbReference>
<dbReference type="EMBL" id="WNDP01000331">
    <property type="protein sequence ID" value="KAF1010144.1"/>
    <property type="molecule type" value="Genomic_DNA"/>
</dbReference>
<comment type="similarity">
    <text evidence="7">Belongs to the TonB-dependent receptor family.</text>
</comment>
<dbReference type="Proteomes" id="UP000490535">
    <property type="component" value="Unassembled WGS sequence"/>
</dbReference>
<evidence type="ECO:0000313" key="8">
    <source>
        <dbReference type="EMBL" id="KAF1010144.1"/>
    </source>
</evidence>
<dbReference type="InterPro" id="IPR039426">
    <property type="entry name" value="TonB-dep_rcpt-like"/>
</dbReference>
<evidence type="ECO:0000256" key="1">
    <source>
        <dbReference type="ARBA" id="ARBA00004571"/>
    </source>
</evidence>
<evidence type="ECO:0000256" key="4">
    <source>
        <dbReference type="ARBA" id="ARBA00022692"/>
    </source>
</evidence>
<keyword evidence="6 7" id="KW-0998">Cell outer membrane</keyword>
<keyword evidence="4 7" id="KW-0812">Transmembrane</keyword>
<proteinExistence type="inferred from homology"/>
<evidence type="ECO:0000256" key="2">
    <source>
        <dbReference type="ARBA" id="ARBA00022448"/>
    </source>
</evidence>
<dbReference type="GO" id="GO:0009279">
    <property type="term" value="C:cell outer membrane"/>
    <property type="evidence" value="ECO:0007669"/>
    <property type="project" value="UniProtKB-SubCell"/>
</dbReference>
<sequence>MAIGDGVVAQSKTYAVGSVRALNPATQEFDGAWTSIELVQPNYGVWSAQIAYDINSQLNIVLNLNNIFDKNHYSAIGYPSYGNFYGEPRNFLLTLKASY</sequence>
<evidence type="ECO:0000256" key="3">
    <source>
        <dbReference type="ARBA" id="ARBA00022452"/>
    </source>
</evidence>
<keyword evidence="8" id="KW-0675">Receptor</keyword>
<comment type="caution">
    <text evidence="8">The sequence shown here is derived from an EMBL/GenBank/DDBJ whole genome shotgun (WGS) entry which is preliminary data.</text>
</comment>